<evidence type="ECO:0000256" key="8">
    <source>
        <dbReference type="ARBA" id="ARBA00022763"/>
    </source>
</evidence>
<dbReference type="SMART" id="SM00478">
    <property type="entry name" value="ENDO3c"/>
    <property type="match status" value="1"/>
</dbReference>
<dbReference type="GO" id="GO:0000701">
    <property type="term" value="F:purine-specific mismatch base pair DNA N-glycosylase activity"/>
    <property type="evidence" value="ECO:0007669"/>
    <property type="project" value="UniProtKB-EC"/>
</dbReference>
<keyword evidence="13 14" id="KW-0326">Glycosidase</keyword>
<dbReference type="SUPFAM" id="SSF48150">
    <property type="entry name" value="DNA-glycosylase"/>
    <property type="match status" value="1"/>
</dbReference>
<dbReference type="Pfam" id="PF14815">
    <property type="entry name" value="NUDIX_4"/>
    <property type="match status" value="1"/>
</dbReference>
<dbReference type="GO" id="GO:0032357">
    <property type="term" value="F:oxidized purine DNA binding"/>
    <property type="evidence" value="ECO:0007669"/>
    <property type="project" value="TreeGrafter"/>
</dbReference>
<dbReference type="Gene3D" id="3.90.79.10">
    <property type="entry name" value="Nucleoside Triphosphate Pyrophosphohydrolase"/>
    <property type="match status" value="1"/>
</dbReference>
<dbReference type="EMBL" id="WXFA01000004">
    <property type="protein sequence ID" value="MBM3090801.1"/>
    <property type="molecule type" value="Genomic_DNA"/>
</dbReference>
<sequence length="363" mass="39838">MANTITAAKAAPLLLEWYDRHHRELPWRVSPSMARQGVVANPYHIWMSEVMLQQTTVQAVKAYFEKFLTLWPAVENLAAADNEDVMKAWAGLGYYARARNLKKCAEAVARDHGGRFPDTEEGLKALPGIGDYTAAAVAAIAFNRQSAVLDGNVERVISRLYAIETPLPAAKPEMRSQVAALTPTDRPGDFAQAMMDLGATICTPKRPACSLCPFRPHCLALSVSDPETFPRKAKKKDKPLRLGAAFVAIDARDTVYLRKRSETGLLGGMTEVPGTAWTARQDGETSVEAQPFAAAWEDCGTITHVFTHFELRLSVYRANVARAETGNDGWWEPVASLKTQALPTVMKKAIAQAIPDAFKAERV</sequence>
<dbReference type="FunFam" id="1.10.340.30:FF:000002">
    <property type="entry name" value="Adenine DNA glycosylase"/>
    <property type="match status" value="1"/>
</dbReference>
<keyword evidence="8 14" id="KW-0227">DNA damage</keyword>
<dbReference type="PROSITE" id="PS01155">
    <property type="entry name" value="ENDONUCLEASE_III_2"/>
    <property type="match status" value="1"/>
</dbReference>
<evidence type="ECO:0000256" key="4">
    <source>
        <dbReference type="ARBA" id="ARBA00012045"/>
    </source>
</evidence>
<dbReference type="InterPro" id="IPR003265">
    <property type="entry name" value="HhH-GPD_domain"/>
</dbReference>
<dbReference type="InterPro" id="IPR023170">
    <property type="entry name" value="HhH_base_excis_C"/>
</dbReference>
<evidence type="ECO:0000256" key="12">
    <source>
        <dbReference type="ARBA" id="ARBA00023204"/>
    </source>
</evidence>
<proteinExistence type="inferred from homology"/>
<dbReference type="GO" id="GO:0051539">
    <property type="term" value="F:4 iron, 4 sulfur cluster binding"/>
    <property type="evidence" value="ECO:0007669"/>
    <property type="project" value="UniProtKB-UniRule"/>
</dbReference>
<keyword evidence="17" id="KW-1185">Reference proteome</keyword>
<evidence type="ECO:0000256" key="6">
    <source>
        <dbReference type="ARBA" id="ARBA00022485"/>
    </source>
</evidence>
<evidence type="ECO:0000256" key="2">
    <source>
        <dbReference type="ARBA" id="ARBA00002933"/>
    </source>
</evidence>
<evidence type="ECO:0000256" key="13">
    <source>
        <dbReference type="ARBA" id="ARBA00023295"/>
    </source>
</evidence>
<keyword evidence="12" id="KW-0234">DNA repair</keyword>
<evidence type="ECO:0000256" key="9">
    <source>
        <dbReference type="ARBA" id="ARBA00022801"/>
    </source>
</evidence>
<dbReference type="Pfam" id="PF00633">
    <property type="entry name" value="HHH"/>
    <property type="match status" value="1"/>
</dbReference>
<evidence type="ECO:0000256" key="5">
    <source>
        <dbReference type="ARBA" id="ARBA00022023"/>
    </source>
</evidence>
<evidence type="ECO:0000313" key="16">
    <source>
        <dbReference type="EMBL" id="MBM3090801.1"/>
    </source>
</evidence>
<evidence type="ECO:0000256" key="11">
    <source>
        <dbReference type="ARBA" id="ARBA00023014"/>
    </source>
</evidence>
<evidence type="ECO:0000256" key="10">
    <source>
        <dbReference type="ARBA" id="ARBA00023004"/>
    </source>
</evidence>
<evidence type="ECO:0000256" key="7">
    <source>
        <dbReference type="ARBA" id="ARBA00022723"/>
    </source>
</evidence>
<dbReference type="PROSITE" id="PS00764">
    <property type="entry name" value="ENDONUCLEASE_III_1"/>
    <property type="match status" value="1"/>
</dbReference>
<comment type="cofactor">
    <cofactor evidence="14">
        <name>[4Fe-4S] cluster</name>
        <dbReference type="ChEBI" id="CHEBI:49883"/>
    </cofactor>
    <text evidence="14">Binds 1 [4Fe-4S] cluster.</text>
</comment>
<dbReference type="PANTHER" id="PTHR42944">
    <property type="entry name" value="ADENINE DNA GLYCOSYLASE"/>
    <property type="match status" value="1"/>
</dbReference>
<keyword evidence="7" id="KW-0479">Metal-binding</keyword>
<dbReference type="InterPro" id="IPR005760">
    <property type="entry name" value="A/G_AdeGlyc_MutY"/>
</dbReference>
<organism evidence="16 17">
    <name type="scientific">Ensifer canadensis</name>
    <dbReference type="NCBI Taxonomy" id="555315"/>
    <lineage>
        <taxon>Bacteria</taxon>
        <taxon>Pseudomonadati</taxon>
        <taxon>Pseudomonadota</taxon>
        <taxon>Alphaproteobacteria</taxon>
        <taxon>Hyphomicrobiales</taxon>
        <taxon>Rhizobiaceae</taxon>
        <taxon>Sinorhizobium/Ensifer group</taxon>
        <taxon>Ensifer</taxon>
    </lineage>
</organism>
<dbReference type="GO" id="GO:0006298">
    <property type="term" value="P:mismatch repair"/>
    <property type="evidence" value="ECO:0007669"/>
    <property type="project" value="TreeGrafter"/>
</dbReference>
<dbReference type="GO" id="GO:0034039">
    <property type="term" value="F:8-oxo-7,8-dihydroguanine DNA N-glycosylase activity"/>
    <property type="evidence" value="ECO:0007669"/>
    <property type="project" value="TreeGrafter"/>
</dbReference>
<dbReference type="GO" id="GO:0035485">
    <property type="term" value="F:adenine/guanine mispair binding"/>
    <property type="evidence" value="ECO:0007669"/>
    <property type="project" value="TreeGrafter"/>
</dbReference>
<dbReference type="InterPro" id="IPR000445">
    <property type="entry name" value="HhH_motif"/>
</dbReference>
<dbReference type="CDD" id="cd03431">
    <property type="entry name" value="NUDIX_DNA_Glycosylase_C-MutY"/>
    <property type="match status" value="1"/>
</dbReference>
<gene>
    <name evidence="16" type="primary">mutY</name>
    <name evidence="16" type="ORF">GFB56_08240</name>
</gene>
<dbReference type="EC" id="3.2.2.31" evidence="4 14"/>
<feature type="domain" description="HhH-GPD" evidence="15">
    <location>
        <begin position="51"/>
        <end position="200"/>
    </location>
</feature>
<dbReference type="Proteomes" id="UP000744980">
    <property type="component" value="Unassembled WGS sequence"/>
</dbReference>
<dbReference type="InterPro" id="IPR015797">
    <property type="entry name" value="NUDIX_hydrolase-like_dom_sf"/>
</dbReference>
<keyword evidence="6" id="KW-0004">4Fe-4S</keyword>
<dbReference type="GO" id="GO:0046872">
    <property type="term" value="F:metal ion binding"/>
    <property type="evidence" value="ECO:0007669"/>
    <property type="project" value="UniProtKB-UniRule"/>
</dbReference>
<evidence type="ECO:0000256" key="14">
    <source>
        <dbReference type="RuleBase" id="RU365096"/>
    </source>
</evidence>
<dbReference type="Pfam" id="PF00730">
    <property type="entry name" value="HhH-GPD"/>
    <property type="match status" value="1"/>
</dbReference>
<dbReference type="GO" id="GO:0006284">
    <property type="term" value="P:base-excision repair"/>
    <property type="evidence" value="ECO:0007669"/>
    <property type="project" value="UniProtKB-UniRule"/>
</dbReference>
<dbReference type="CDD" id="cd00056">
    <property type="entry name" value="ENDO3c"/>
    <property type="match status" value="1"/>
</dbReference>
<dbReference type="RefSeq" id="WP_025426201.1">
    <property type="nucleotide sequence ID" value="NZ_CP083370.1"/>
</dbReference>
<evidence type="ECO:0000259" key="15">
    <source>
        <dbReference type="SMART" id="SM00478"/>
    </source>
</evidence>
<dbReference type="SUPFAM" id="SSF55811">
    <property type="entry name" value="Nudix"/>
    <property type="match status" value="1"/>
</dbReference>
<comment type="function">
    <text evidence="2">Adenine glycosylase active on G-A mispairs. MutY also corrects error-prone DNA synthesis past GO lesions which are due to the oxidatively damaged form of guanine: 7,8-dihydro-8-oxoguanine (8-oxo-dGTP).</text>
</comment>
<keyword evidence="11" id="KW-0411">Iron-sulfur</keyword>
<dbReference type="Gene3D" id="1.10.1670.10">
    <property type="entry name" value="Helix-hairpin-Helix base-excision DNA repair enzymes (C-terminal)"/>
    <property type="match status" value="1"/>
</dbReference>
<accession>A0AAW4FID8</accession>
<dbReference type="Gene3D" id="1.10.340.30">
    <property type="entry name" value="Hypothetical protein, domain 2"/>
    <property type="match status" value="1"/>
</dbReference>
<dbReference type="InterPro" id="IPR004035">
    <property type="entry name" value="Endouclease-III_FeS-bd_BS"/>
</dbReference>
<evidence type="ECO:0000256" key="3">
    <source>
        <dbReference type="ARBA" id="ARBA00008343"/>
    </source>
</evidence>
<dbReference type="InterPro" id="IPR011257">
    <property type="entry name" value="DNA_glycosylase"/>
</dbReference>
<comment type="caution">
    <text evidence="16">The sequence shown here is derived from an EMBL/GenBank/DDBJ whole genome shotgun (WGS) entry which is preliminary data.</text>
</comment>
<dbReference type="InterPro" id="IPR029119">
    <property type="entry name" value="MutY_C"/>
</dbReference>
<dbReference type="InterPro" id="IPR004036">
    <property type="entry name" value="Endonuclease-III-like_CS2"/>
</dbReference>
<protein>
    <recommendedName>
        <fullName evidence="5 14">Adenine DNA glycosylase</fullName>
        <ecNumber evidence="4 14">3.2.2.31</ecNumber>
    </recommendedName>
</protein>
<dbReference type="InterPro" id="IPR044298">
    <property type="entry name" value="MIG/MutY"/>
</dbReference>
<dbReference type="AlphaFoldDB" id="A0AAW4FID8"/>
<keyword evidence="9" id="KW-0378">Hydrolase</keyword>
<evidence type="ECO:0000313" key="17">
    <source>
        <dbReference type="Proteomes" id="UP000744980"/>
    </source>
</evidence>
<name>A0AAW4FID8_9HYPH</name>
<reference evidence="16 17" key="1">
    <citation type="submission" date="2020-01" db="EMBL/GenBank/DDBJ databases">
        <title>Draft genome assembly of Ensifer adhaerens T173.</title>
        <authorList>
            <person name="Craig J.E."/>
            <person name="Stinchcombe J.R."/>
        </authorList>
    </citation>
    <scope>NUCLEOTIDE SEQUENCE [LARGE SCALE GENOMIC DNA]</scope>
    <source>
        <strain evidence="16 17">T173</strain>
    </source>
</reference>
<comment type="similarity">
    <text evidence="3 14">Belongs to the Nth/MutY family.</text>
</comment>
<dbReference type="PANTHER" id="PTHR42944:SF1">
    <property type="entry name" value="ADENINE DNA GLYCOSYLASE"/>
    <property type="match status" value="1"/>
</dbReference>
<dbReference type="NCBIfam" id="TIGR01084">
    <property type="entry name" value="mutY"/>
    <property type="match status" value="1"/>
</dbReference>
<keyword evidence="10 14" id="KW-0408">Iron</keyword>
<comment type="catalytic activity">
    <reaction evidence="1 14">
        <text>Hydrolyzes free adenine bases from 7,8-dihydro-8-oxoguanine:adenine mismatched double-stranded DNA, leaving an apurinic site.</text>
        <dbReference type="EC" id="3.2.2.31"/>
    </reaction>
</comment>
<evidence type="ECO:0000256" key="1">
    <source>
        <dbReference type="ARBA" id="ARBA00000843"/>
    </source>
</evidence>